<dbReference type="InterPro" id="IPR036390">
    <property type="entry name" value="WH_DNA-bd_sf"/>
</dbReference>
<dbReference type="PANTHER" id="PTHR30136">
    <property type="entry name" value="HELIX-TURN-HELIX TRANSCRIPTIONAL REGULATOR, ICLR FAMILY"/>
    <property type="match status" value="1"/>
</dbReference>
<evidence type="ECO:0000259" key="5">
    <source>
        <dbReference type="PROSITE" id="PS51078"/>
    </source>
</evidence>
<dbReference type="OrthoDB" id="9807558at2"/>
<evidence type="ECO:0000313" key="6">
    <source>
        <dbReference type="EMBL" id="TLX72482.1"/>
    </source>
</evidence>
<dbReference type="InterPro" id="IPR036388">
    <property type="entry name" value="WH-like_DNA-bd_sf"/>
</dbReference>
<protein>
    <submittedName>
        <fullName evidence="6">IclR family transcriptional regulator</fullName>
    </submittedName>
</protein>
<evidence type="ECO:0000313" key="7">
    <source>
        <dbReference type="Proteomes" id="UP000306635"/>
    </source>
</evidence>
<feature type="domain" description="IclR-ED" evidence="5">
    <location>
        <begin position="66"/>
        <end position="253"/>
    </location>
</feature>
<sequence length="253" mass="26509">MSDQSTADLGGKQVVARAVAVLEALEGQTSGLSLGEIAKRAGLPKSTVQRLVGALEAQGFVVSGAAGVRLGPAITRLAASIHTDVVAIAAPFVDSASKRLRETVDLSVYRGAHALSVYQHSSDRELRVVSAVGAAFPIHATAHGKAMLGAMDDGQVGSLLDHALDACTEHTITDMPRLMEELTVIRSSGGVALDRQEHAEGVCGLGVVLVCGTDEMYAISVAVPSVRFERSLAEIKVALLKCKAEIEEQFSRR</sequence>
<dbReference type="Proteomes" id="UP000306635">
    <property type="component" value="Unassembled WGS sequence"/>
</dbReference>
<feature type="domain" description="HTH iclR-type" evidence="4">
    <location>
        <begin position="12"/>
        <end position="72"/>
    </location>
</feature>
<dbReference type="SUPFAM" id="SSF46785">
    <property type="entry name" value="Winged helix' DNA-binding domain"/>
    <property type="match status" value="1"/>
</dbReference>
<dbReference type="PANTHER" id="PTHR30136:SF35">
    <property type="entry name" value="HTH-TYPE TRANSCRIPTIONAL REGULATOR RV1719"/>
    <property type="match status" value="1"/>
</dbReference>
<evidence type="ECO:0000256" key="1">
    <source>
        <dbReference type="ARBA" id="ARBA00023015"/>
    </source>
</evidence>
<dbReference type="Pfam" id="PF01614">
    <property type="entry name" value="IclR_C"/>
    <property type="match status" value="1"/>
</dbReference>
<evidence type="ECO:0000256" key="2">
    <source>
        <dbReference type="ARBA" id="ARBA00023125"/>
    </source>
</evidence>
<dbReference type="GO" id="GO:0045892">
    <property type="term" value="P:negative regulation of DNA-templated transcription"/>
    <property type="evidence" value="ECO:0007669"/>
    <property type="project" value="TreeGrafter"/>
</dbReference>
<comment type="caution">
    <text evidence="6">The sequence shown here is derived from an EMBL/GenBank/DDBJ whole genome shotgun (WGS) entry which is preliminary data.</text>
</comment>
<dbReference type="InterPro" id="IPR029016">
    <property type="entry name" value="GAF-like_dom_sf"/>
</dbReference>
<dbReference type="InterPro" id="IPR050707">
    <property type="entry name" value="HTH_MetabolicPath_Reg"/>
</dbReference>
<evidence type="ECO:0000256" key="3">
    <source>
        <dbReference type="ARBA" id="ARBA00023163"/>
    </source>
</evidence>
<keyword evidence="7" id="KW-1185">Reference proteome</keyword>
<dbReference type="RefSeq" id="WP_138525654.1">
    <property type="nucleotide sequence ID" value="NZ_JAOCBK010000007.1"/>
</dbReference>
<accession>A0A5R9QRY2</accession>
<dbReference type="InterPro" id="IPR014757">
    <property type="entry name" value="Tscrpt_reg_IclR_C"/>
</dbReference>
<dbReference type="GO" id="GO:0003677">
    <property type="term" value="F:DNA binding"/>
    <property type="evidence" value="ECO:0007669"/>
    <property type="project" value="UniProtKB-KW"/>
</dbReference>
<evidence type="ECO:0000259" key="4">
    <source>
        <dbReference type="PROSITE" id="PS51077"/>
    </source>
</evidence>
<dbReference type="PROSITE" id="PS51078">
    <property type="entry name" value="ICLR_ED"/>
    <property type="match status" value="1"/>
</dbReference>
<keyword evidence="1" id="KW-0805">Transcription regulation</keyword>
<dbReference type="Gene3D" id="1.10.10.10">
    <property type="entry name" value="Winged helix-like DNA-binding domain superfamily/Winged helix DNA-binding domain"/>
    <property type="match status" value="1"/>
</dbReference>
<dbReference type="PROSITE" id="PS51077">
    <property type="entry name" value="HTH_ICLR"/>
    <property type="match status" value="1"/>
</dbReference>
<keyword evidence="2" id="KW-0238">DNA-binding</keyword>
<proteinExistence type="predicted"/>
<organism evidence="6 7">
    <name type="scientific">Pseudomonas nicosulfuronedens</name>
    <dbReference type="NCBI Taxonomy" id="2571105"/>
    <lineage>
        <taxon>Bacteria</taxon>
        <taxon>Pseudomonadati</taxon>
        <taxon>Pseudomonadota</taxon>
        <taxon>Gammaproteobacteria</taxon>
        <taxon>Pseudomonadales</taxon>
        <taxon>Pseudomonadaceae</taxon>
        <taxon>Pseudomonas</taxon>
    </lineage>
</organism>
<dbReference type="AlphaFoldDB" id="A0A5R9QRY2"/>
<keyword evidence="3" id="KW-0804">Transcription</keyword>
<gene>
    <name evidence="6" type="ORF">FAS41_22665</name>
</gene>
<dbReference type="SUPFAM" id="SSF55781">
    <property type="entry name" value="GAF domain-like"/>
    <property type="match status" value="1"/>
</dbReference>
<dbReference type="InterPro" id="IPR005471">
    <property type="entry name" value="Tscrpt_reg_IclR_N"/>
</dbReference>
<dbReference type="SMART" id="SM00346">
    <property type="entry name" value="HTH_ICLR"/>
    <property type="match status" value="1"/>
</dbReference>
<dbReference type="GO" id="GO:0003700">
    <property type="term" value="F:DNA-binding transcription factor activity"/>
    <property type="evidence" value="ECO:0007669"/>
    <property type="project" value="TreeGrafter"/>
</dbReference>
<name>A0A5R9QRY2_9PSED</name>
<reference evidence="6 7" key="1">
    <citation type="submission" date="2019-04" db="EMBL/GenBank/DDBJ databases">
        <authorList>
            <person name="Li M."/>
        </authorList>
    </citation>
    <scope>NUCLEOTIDE SEQUENCE [LARGE SCALE GENOMIC DNA]</scope>
    <source>
        <strain evidence="6 7">LAM1902</strain>
    </source>
</reference>
<dbReference type="Gene3D" id="3.30.450.40">
    <property type="match status" value="1"/>
</dbReference>
<dbReference type="EMBL" id="SWDV01000033">
    <property type="protein sequence ID" value="TLX72482.1"/>
    <property type="molecule type" value="Genomic_DNA"/>
</dbReference>
<dbReference type="Pfam" id="PF09339">
    <property type="entry name" value="HTH_IclR"/>
    <property type="match status" value="1"/>
</dbReference>